<reference evidence="2" key="1">
    <citation type="submission" date="2014-11" db="EMBL/GenBank/DDBJ databases">
        <authorList>
            <person name="Malar M.C."/>
            <person name="Sen D."/>
            <person name="Tripathy S."/>
        </authorList>
    </citation>
    <scope>NUCLEOTIDE SEQUENCE</scope>
    <source>
        <strain evidence="2">BDU141951</strain>
    </source>
</reference>
<dbReference type="GO" id="GO:0080120">
    <property type="term" value="P:CAAX-box protein maturation"/>
    <property type="evidence" value="ECO:0007669"/>
    <property type="project" value="UniProtKB-ARBA"/>
</dbReference>
<sequence length="295" mass="32989">MAKLDPTTVFAQPTFRRLLGVIVLMWVVLGVLLAIATLNQGVAATDPLLTPIFYLIVFGGGSLWVLWQYRRRQVNLKMLVGPWPEHPDWPAWLGLWMASFMFSLGAFQLSFVALSYWSPDWVTTTLAESLFLDADATAIPWLYNLLMVLLLVVAAPVLEEFLFRGFLLHRWGTRWNPPLAVLLTSVLFGVLHGNVIGLTLFGLVLALLYLRTNSLGVAIAIHALNNAIAASLEVISRFTGNTEPTSLEDFRAGIWFGAILLGVSLPFLVKFIRRSWPTKDTPLPYWANRDRTLAP</sequence>
<evidence type="ECO:0000259" key="1">
    <source>
        <dbReference type="Pfam" id="PF02517"/>
    </source>
</evidence>
<reference evidence="2" key="2">
    <citation type="journal article" date="2015" name="Genome Announc.">
        <title>Draft Genome Sequence of Filamentous Marine Cyanobacterium Lyngbya confervoides Strain BDU141951.</title>
        <authorList>
            <person name="Chandrababunaidu M.M."/>
            <person name="Sen D."/>
            <person name="Tripathy S."/>
        </authorList>
    </citation>
    <scope>NUCLEOTIDE SEQUENCE</scope>
    <source>
        <strain evidence="2">BDU141951</strain>
    </source>
</reference>
<name>A0A0C1YAQ7_9CYAN</name>
<dbReference type="GO" id="GO:0008237">
    <property type="term" value="F:metallopeptidase activity"/>
    <property type="evidence" value="ECO:0007669"/>
    <property type="project" value="UniProtKB-KW"/>
</dbReference>
<dbReference type="GO" id="GO:0004175">
    <property type="term" value="F:endopeptidase activity"/>
    <property type="evidence" value="ECO:0007669"/>
    <property type="project" value="UniProtKB-ARBA"/>
</dbReference>
<keyword evidence="2" id="KW-0645">Protease</keyword>
<dbReference type="InterPro" id="IPR003675">
    <property type="entry name" value="Rce1/LyrA-like_dom"/>
</dbReference>
<dbReference type="InterPro" id="IPR052710">
    <property type="entry name" value="CAAX_protease"/>
</dbReference>
<gene>
    <name evidence="2" type="ORF">QQ91_001105</name>
</gene>
<feature type="domain" description="CAAX prenyl protease 2/Lysostaphin resistance protein A-like" evidence="1">
    <location>
        <begin position="144"/>
        <end position="228"/>
    </location>
</feature>
<accession>A0A0C1YAQ7</accession>
<comment type="caution">
    <text evidence="2">The sequence shown here is derived from an EMBL/GenBank/DDBJ whole genome shotgun (WGS) entry which is preliminary data.</text>
</comment>
<dbReference type="PANTHER" id="PTHR36435">
    <property type="entry name" value="SLR1288 PROTEIN"/>
    <property type="match status" value="1"/>
</dbReference>
<evidence type="ECO:0000313" key="2">
    <source>
        <dbReference type="EMBL" id="NEV65712.1"/>
    </source>
</evidence>
<dbReference type="EMBL" id="JTHE02000002">
    <property type="protein sequence ID" value="NEV65712.1"/>
    <property type="molecule type" value="Genomic_DNA"/>
</dbReference>
<dbReference type="PANTHER" id="PTHR36435:SF1">
    <property type="entry name" value="CAAX AMINO TERMINAL PROTEASE FAMILY PROTEIN"/>
    <property type="match status" value="1"/>
</dbReference>
<keyword evidence="2" id="KW-0482">Metalloprotease</keyword>
<keyword evidence="2" id="KW-0378">Hydrolase</keyword>
<protein>
    <submittedName>
        <fullName evidence="2">CPBP family intramembrane metalloprotease</fullName>
    </submittedName>
</protein>
<proteinExistence type="predicted"/>
<organism evidence="2">
    <name type="scientific">Lyngbya confervoides BDU141951</name>
    <dbReference type="NCBI Taxonomy" id="1574623"/>
    <lineage>
        <taxon>Bacteria</taxon>
        <taxon>Bacillati</taxon>
        <taxon>Cyanobacteriota</taxon>
        <taxon>Cyanophyceae</taxon>
        <taxon>Oscillatoriophycideae</taxon>
        <taxon>Oscillatoriales</taxon>
        <taxon>Microcoleaceae</taxon>
        <taxon>Lyngbya</taxon>
    </lineage>
</organism>
<dbReference type="AlphaFoldDB" id="A0A0C1YAQ7"/>
<dbReference type="Pfam" id="PF02517">
    <property type="entry name" value="Rce1-like"/>
    <property type="match status" value="1"/>
</dbReference>
<reference evidence="2" key="3">
    <citation type="submission" date="2020-02" db="EMBL/GenBank/DDBJ databases">
        <authorList>
            <person name="Sarangi A.N."/>
            <person name="Ghosh S."/>
            <person name="Mukherjee M."/>
            <person name="Tripathy S."/>
        </authorList>
    </citation>
    <scope>NUCLEOTIDE SEQUENCE</scope>
    <source>
        <strain evidence="2">BDU141951</strain>
    </source>
</reference>